<evidence type="ECO:0000313" key="15">
    <source>
        <dbReference type="EMBL" id="MBN8660131.1"/>
    </source>
</evidence>
<keyword evidence="7 12" id="KW-0067">ATP-binding</keyword>
<proteinExistence type="inferred from homology"/>
<dbReference type="InterPro" id="IPR036921">
    <property type="entry name" value="PurM-like_N_sf"/>
</dbReference>
<evidence type="ECO:0000256" key="4">
    <source>
        <dbReference type="ARBA" id="ARBA00020367"/>
    </source>
</evidence>
<dbReference type="EC" id="6.3.3.1" evidence="3 12"/>
<dbReference type="GO" id="GO:0006189">
    <property type="term" value="P:'de novo' IMP biosynthetic process"/>
    <property type="evidence" value="ECO:0007669"/>
    <property type="project" value="UniProtKB-UniRule"/>
</dbReference>
<dbReference type="InterPro" id="IPR036676">
    <property type="entry name" value="PurM-like_C_sf"/>
</dbReference>
<keyword evidence="6 12" id="KW-0547">Nucleotide-binding</keyword>
<keyword evidence="12" id="KW-0963">Cytoplasm</keyword>
<evidence type="ECO:0000256" key="12">
    <source>
        <dbReference type="HAMAP-Rule" id="MF_00741"/>
    </source>
</evidence>
<dbReference type="Pfam" id="PF00586">
    <property type="entry name" value="AIRS"/>
    <property type="match status" value="1"/>
</dbReference>
<evidence type="ECO:0000259" key="13">
    <source>
        <dbReference type="Pfam" id="PF00586"/>
    </source>
</evidence>
<organism evidence="15 16">
    <name type="scientific">Candidatus Obscuribacter phosphatis</name>
    <dbReference type="NCBI Taxonomy" id="1906157"/>
    <lineage>
        <taxon>Bacteria</taxon>
        <taxon>Bacillati</taxon>
        <taxon>Candidatus Melainabacteria</taxon>
        <taxon>Candidatus Obscuribacterales</taxon>
        <taxon>Candidatus Obscuribacteraceae</taxon>
        <taxon>Candidatus Obscuribacter</taxon>
    </lineage>
</organism>
<dbReference type="InterPro" id="IPR016188">
    <property type="entry name" value="PurM-like_N"/>
</dbReference>
<dbReference type="GO" id="GO:0004641">
    <property type="term" value="F:phosphoribosylformylglycinamidine cyclo-ligase activity"/>
    <property type="evidence" value="ECO:0007669"/>
    <property type="project" value="UniProtKB-UniRule"/>
</dbReference>
<name>A0A8J7PC32_9BACT</name>
<dbReference type="HAMAP" id="MF_00741">
    <property type="entry name" value="AIRS"/>
    <property type="match status" value="1"/>
</dbReference>
<dbReference type="UniPathway" id="UPA00074">
    <property type="reaction ID" value="UER00129"/>
</dbReference>
<comment type="caution">
    <text evidence="15">The sequence shown here is derived from an EMBL/GenBank/DDBJ whole genome shotgun (WGS) entry which is preliminary data.</text>
</comment>
<evidence type="ECO:0000256" key="3">
    <source>
        <dbReference type="ARBA" id="ARBA00013047"/>
    </source>
</evidence>
<dbReference type="GO" id="GO:0005829">
    <property type="term" value="C:cytosol"/>
    <property type="evidence" value="ECO:0007669"/>
    <property type="project" value="TreeGrafter"/>
</dbReference>
<dbReference type="PANTHER" id="PTHR10520:SF12">
    <property type="entry name" value="TRIFUNCTIONAL PURINE BIOSYNTHETIC PROTEIN ADENOSINE-3"/>
    <property type="match status" value="1"/>
</dbReference>
<dbReference type="SUPFAM" id="SSF56042">
    <property type="entry name" value="PurM C-terminal domain-like"/>
    <property type="match status" value="1"/>
</dbReference>
<evidence type="ECO:0000256" key="11">
    <source>
        <dbReference type="ARBA" id="ARBA00049057"/>
    </source>
</evidence>
<feature type="domain" description="PurM-like N-terminal" evidence="13">
    <location>
        <begin position="50"/>
        <end position="166"/>
    </location>
</feature>
<dbReference type="SUPFAM" id="SSF55326">
    <property type="entry name" value="PurM N-terminal domain-like"/>
    <property type="match status" value="1"/>
</dbReference>
<keyword evidence="12" id="KW-0658">Purine biosynthesis</keyword>
<dbReference type="InterPro" id="IPR010918">
    <property type="entry name" value="PurM-like_C_dom"/>
</dbReference>
<feature type="domain" description="PurM-like C-terminal" evidence="14">
    <location>
        <begin position="178"/>
        <end position="326"/>
    </location>
</feature>
<protein>
    <recommendedName>
        <fullName evidence="4 12">Phosphoribosylformylglycinamidine cyclo-ligase</fullName>
        <ecNumber evidence="3 12">6.3.3.1</ecNumber>
    </recommendedName>
    <alternativeName>
        <fullName evidence="9 12">AIR synthase</fullName>
    </alternativeName>
    <alternativeName>
        <fullName evidence="10 12">AIRS</fullName>
    </alternativeName>
    <alternativeName>
        <fullName evidence="8 12">Phosphoribosyl-aminoimidazole synthetase</fullName>
    </alternativeName>
</protein>
<evidence type="ECO:0000256" key="5">
    <source>
        <dbReference type="ARBA" id="ARBA00022598"/>
    </source>
</evidence>
<evidence type="ECO:0000256" key="7">
    <source>
        <dbReference type="ARBA" id="ARBA00022840"/>
    </source>
</evidence>
<reference evidence="15" key="1">
    <citation type="submission" date="2021-02" db="EMBL/GenBank/DDBJ databases">
        <title>Genome-Resolved Metagenomics of a Microbial Community Performing Photosynthetic Biological Nutrient Removal.</title>
        <authorList>
            <person name="Mcdaniel E.A."/>
        </authorList>
    </citation>
    <scope>NUCLEOTIDE SEQUENCE</scope>
    <source>
        <strain evidence="15">UWPOB_OBS1</strain>
    </source>
</reference>
<evidence type="ECO:0000256" key="8">
    <source>
        <dbReference type="ARBA" id="ARBA00031908"/>
    </source>
</evidence>
<dbReference type="Pfam" id="PF02769">
    <property type="entry name" value="AIRS_C"/>
    <property type="match status" value="1"/>
</dbReference>
<dbReference type="EMBL" id="JAFLCK010000008">
    <property type="protein sequence ID" value="MBN8660131.1"/>
    <property type="molecule type" value="Genomic_DNA"/>
</dbReference>
<comment type="catalytic activity">
    <reaction evidence="11 12">
        <text>2-formamido-N(1)-(5-O-phospho-beta-D-ribosyl)acetamidine + ATP = 5-amino-1-(5-phospho-beta-D-ribosyl)imidazole + ADP + phosphate + H(+)</text>
        <dbReference type="Rhea" id="RHEA:23032"/>
        <dbReference type="ChEBI" id="CHEBI:15378"/>
        <dbReference type="ChEBI" id="CHEBI:30616"/>
        <dbReference type="ChEBI" id="CHEBI:43474"/>
        <dbReference type="ChEBI" id="CHEBI:137981"/>
        <dbReference type="ChEBI" id="CHEBI:147287"/>
        <dbReference type="ChEBI" id="CHEBI:456216"/>
        <dbReference type="EC" id="6.3.3.1"/>
    </reaction>
</comment>
<accession>A0A8J7PC32</accession>
<evidence type="ECO:0000256" key="9">
    <source>
        <dbReference type="ARBA" id="ARBA00032931"/>
    </source>
</evidence>
<comment type="similarity">
    <text evidence="2 12">Belongs to the AIR synthase family.</text>
</comment>
<dbReference type="Gene3D" id="3.90.650.10">
    <property type="entry name" value="PurM-like C-terminal domain"/>
    <property type="match status" value="1"/>
</dbReference>
<dbReference type="NCBIfam" id="TIGR00878">
    <property type="entry name" value="purM"/>
    <property type="match status" value="1"/>
</dbReference>
<dbReference type="Proteomes" id="UP000664277">
    <property type="component" value="Unassembled WGS sequence"/>
</dbReference>
<evidence type="ECO:0000259" key="14">
    <source>
        <dbReference type="Pfam" id="PF02769"/>
    </source>
</evidence>
<dbReference type="CDD" id="cd02196">
    <property type="entry name" value="PurM"/>
    <property type="match status" value="1"/>
</dbReference>
<dbReference type="InterPro" id="IPR004733">
    <property type="entry name" value="PurM_cligase"/>
</dbReference>
<dbReference type="GO" id="GO:0005524">
    <property type="term" value="F:ATP binding"/>
    <property type="evidence" value="ECO:0007669"/>
    <property type="project" value="UniProtKB-KW"/>
</dbReference>
<evidence type="ECO:0000256" key="10">
    <source>
        <dbReference type="ARBA" id="ARBA00033093"/>
    </source>
</evidence>
<comment type="pathway">
    <text evidence="1 12">Purine metabolism; IMP biosynthesis via de novo pathway; 5-amino-1-(5-phospho-D-ribosyl)imidazole from N(2)-formyl-N(1)-(5-phospho-D-ribosyl)glycinamide: step 2/2.</text>
</comment>
<dbReference type="GO" id="GO:0004637">
    <property type="term" value="F:phosphoribosylamine-glycine ligase activity"/>
    <property type="evidence" value="ECO:0007669"/>
    <property type="project" value="TreeGrafter"/>
</dbReference>
<dbReference type="PANTHER" id="PTHR10520">
    <property type="entry name" value="TRIFUNCTIONAL PURINE BIOSYNTHETIC PROTEIN ADENOSINE-3-RELATED"/>
    <property type="match status" value="1"/>
</dbReference>
<sequence>MPEPLGNSGSKPLSYRDAGVDIEAADKFVGKIKAMTGIRDEAVLPGAGGYAAVYRRPSGEAVACTTDGVGSKLLLCEEFNRYDTIGIDLVAMCANDLICVGAKPAIFLDYFACGAIDIERSTEIIKGIVQGCSETDMLLLGGETAEMPDLYAKNHFDLAGFAVGFVSEEELLTGSRIKAGQRVVAVASSGLHSNGYSLARKIIGPDSPFRPHLLLPTNLYVRPFLEVRRALGPELTGAANITGGGWTNILRLSKTVSYRLKAVERHALFDHMLRDVALAELYRTFNMGMGLSLIVESKQSAAVAIEIFSRGGFAAWDIGEAVDCASGSPGVEILESKESLFIS</sequence>
<dbReference type="GO" id="GO:0046084">
    <property type="term" value="P:adenine biosynthetic process"/>
    <property type="evidence" value="ECO:0007669"/>
    <property type="project" value="TreeGrafter"/>
</dbReference>
<evidence type="ECO:0000256" key="2">
    <source>
        <dbReference type="ARBA" id="ARBA00010280"/>
    </source>
</evidence>
<evidence type="ECO:0000256" key="6">
    <source>
        <dbReference type="ARBA" id="ARBA00022741"/>
    </source>
</evidence>
<dbReference type="AlphaFoldDB" id="A0A8J7PC32"/>
<keyword evidence="5 12" id="KW-0436">Ligase</keyword>
<evidence type="ECO:0000256" key="1">
    <source>
        <dbReference type="ARBA" id="ARBA00004686"/>
    </source>
</evidence>
<comment type="subcellular location">
    <subcellularLocation>
        <location evidence="12">Cytoplasm</location>
    </subcellularLocation>
</comment>
<dbReference type="Gene3D" id="3.30.1330.10">
    <property type="entry name" value="PurM-like, N-terminal domain"/>
    <property type="match status" value="1"/>
</dbReference>
<evidence type="ECO:0000313" key="16">
    <source>
        <dbReference type="Proteomes" id="UP000664277"/>
    </source>
</evidence>
<gene>
    <name evidence="12" type="primary">purM</name>
    <name evidence="15" type="ORF">J0M35_07190</name>
</gene>